<accession>A0A856MIJ0</accession>
<gene>
    <name evidence="1" type="ORF">DP114_20845</name>
</gene>
<dbReference type="AlphaFoldDB" id="A0A856MIJ0"/>
<reference evidence="1 2" key="1">
    <citation type="submission" date="2018-06" db="EMBL/GenBank/DDBJ databases">
        <title>Comparative genomics of Brasilonema spp. strains.</title>
        <authorList>
            <person name="Alvarenga D.O."/>
            <person name="Fiore M.F."/>
            <person name="Varani A.M."/>
        </authorList>
    </citation>
    <scope>NUCLEOTIDE SEQUENCE [LARGE SCALE GENOMIC DNA]</scope>
    <source>
        <strain evidence="1 2">CENA114</strain>
    </source>
</reference>
<evidence type="ECO:0000313" key="1">
    <source>
        <dbReference type="EMBL" id="QDL10010.1"/>
    </source>
</evidence>
<protein>
    <submittedName>
        <fullName evidence="1">Uncharacterized protein</fullName>
    </submittedName>
</protein>
<proteinExistence type="predicted"/>
<dbReference type="Proteomes" id="UP000503129">
    <property type="component" value="Chromosome"/>
</dbReference>
<evidence type="ECO:0000313" key="2">
    <source>
        <dbReference type="Proteomes" id="UP000503129"/>
    </source>
</evidence>
<name>A0A856MIJ0_9CYAN</name>
<keyword evidence="2" id="KW-1185">Reference proteome</keyword>
<dbReference type="KEGG" id="bsen:DP114_20845"/>
<dbReference type="EMBL" id="CP030118">
    <property type="protein sequence ID" value="QDL10010.1"/>
    <property type="molecule type" value="Genomic_DNA"/>
</dbReference>
<organism evidence="1 2">
    <name type="scientific">Brasilonema sennae CENA114</name>
    <dbReference type="NCBI Taxonomy" id="415709"/>
    <lineage>
        <taxon>Bacteria</taxon>
        <taxon>Bacillati</taxon>
        <taxon>Cyanobacteriota</taxon>
        <taxon>Cyanophyceae</taxon>
        <taxon>Nostocales</taxon>
        <taxon>Scytonemataceae</taxon>
        <taxon>Brasilonema</taxon>
        <taxon>Bromeliae group (in: Brasilonema)</taxon>
    </lineage>
</organism>
<sequence length="103" mass="12047">MALSSLLREQDYVFDDSAIADLPTLQKNLAAIENLNSQVIAQVIRQWYLNHESVIDAIFDKESREISKVAKTKPQSQENTLENRYRILEEEVQKLQEKKKRDK</sequence>